<feature type="region of interest" description="Disordered" evidence="5">
    <location>
        <begin position="476"/>
        <end position="560"/>
    </location>
</feature>
<evidence type="ECO:0000256" key="2">
    <source>
        <dbReference type="ARBA" id="ARBA00022454"/>
    </source>
</evidence>
<dbReference type="InterPro" id="IPR008271">
    <property type="entry name" value="Ser/Thr_kinase_AS"/>
</dbReference>
<feature type="region of interest" description="Disordered" evidence="5">
    <location>
        <begin position="572"/>
        <end position="614"/>
    </location>
</feature>
<dbReference type="InterPro" id="IPR013212">
    <property type="entry name" value="Mad3/Bub1_I"/>
</dbReference>
<dbReference type="GO" id="GO:0005634">
    <property type="term" value="C:nucleus"/>
    <property type="evidence" value="ECO:0007669"/>
    <property type="project" value="TreeGrafter"/>
</dbReference>
<evidence type="ECO:0000256" key="4">
    <source>
        <dbReference type="ARBA" id="ARBA00023328"/>
    </source>
</evidence>
<name>A0A4Y7QG99_9AGAM</name>
<feature type="domain" description="Protein kinase" evidence="6">
    <location>
        <begin position="802"/>
        <end position="1141"/>
    </location>
</feature>
<dbReference type="AlphaFoldDB" id="A0A4Y7QG99"/>
<dbReference type="PANTHER" id="PTHR14030:SF4">
    <property type="entry name" value="BUB1 KINASE, ISOFORM A-RELATED"/>
    <property type="match status" value="1"/>
</dbReference>
<gene>
    <name evidence="8" type="ORF">BD410DRAFT_837325</name>
</gene>
<dbReference type="Pfam" id="PF08171">
    <property type="entry name" value="Mad3_BUB1_II"/>
    <property type="match status" value="1"/>
</dbReference>
<evidence type="ECO:0000313" key="9">
    <source>
        <dbReference type="Proteomes" id="UP000294933"/>
    </source>
</evidence>
<dbReference type="GO" id="GO:0032991">
    <property type="term" value="C:protein-containing complex"/>
    <property type="evidence" value="ECO:0007669"/>
    <property type="project" value="UniProtKB-ARBA"/>
</dbReference>
<evidence type="ECO:0000256" key="5">
    <source>
        <dbReference type="SAM" id="MobiDB-lite"/>
    </source>
</evidence>
<dbReference type="STRING" id="50990.A0A4Y7QG99"/>
<keyword evidence="3" id="KW-0995">Kinetochore</keyword>
<dbReference type="SMART" id="SM00777">
    <property type="entry name" value="Mad3_BUB1_I"/>
    <property type="match status" value="1"/>
</dbReference>
<dbReference type="InterPro" id="IPR015661">
    <property type="entry name" value="Bub1/Mad3"/>
</dbReference>
<dbReference type="GO" id="GO:0004672">
    <property type="term" value="F:protein kinase activity"/>
    <property type="evidence" value="ECO:0007669"/>
    <property type="project" value="InterPro"/>
</dbReference>
<dbReference type="PROSITE" id="PS51489">
    <property type="entry name" value="BUB1_N"/>
    <property type="match status" value="1"/>
</dbReference>
<proteinExistence type="predicted"/>
<feature type="compositionally biased region" description="Acidic residues" evidence="5">
    <location>
        <begin position="592"/>
        <end position="604"/>
    </location>
</feature>
<dbReference type="SMART" id="SM00220">
    <property type="entry name" value="S_TKc"/>
    <property type="match status" value="1"/>
</dbReference>
<evidence type="ECO:0000313" key="8">
    <source>
        <dbReference type="EMBL" id="TDL25879.1"/>
    </source>
</evidence>
<dbReference type="PROSITE" id="PS50011">
    <property type="entry name" value="PROTEIN_KINASE_DOM"/>
    <property type="match status" value="1"/>
</dbReference>
<dbReference type="GO" id="GO:0051754">
    <property type="term" value="P:meiotic sister chromatid cohesion, centromeric"/>
    <property type="evidence" value="ECO:0007669"/>
    <property type="project" value="TreeGrafter"/>
</dbReference>
<comment type="subcellular location">
    <subcellularLocation>
        <location evidence="1">Chromosome</location>
        <location evidence="1">Centromere</location>
        <location evidence="1">Kinetochore</location>
    </subcellularLocation>
</comment>
<evidence type="ECO:0000256" key="3">
    <source>
        <dbReference type="ARBA" id="ARBA00022838"/>
    </source>
</evidence>
<feature type="region of interest" description="Disordered" evidence="5">
    <location>
        <begin position="265"/>
        <end position="286"/>
    </location>
</feature>
<dbReference type="InterPro" id="IPR011009">
    <property type="entry name" value="Kinase-like_dom_sf"/>
</dbReference>
<dbReference type="InterPro" id="IPR012572">
    <property type="entry name" value="Mad3/Bub1_II"/>
</dbReference>
<feature type="domain" description="BUB1 N-terminal" evidence="7">
    <location>
        <begin position="13"/>
        <end position="173"/>
    </location>
</feature>
<keyword evidence="4" id="KW-0137">Centromere</keyword>
<dbReference type="Pfam" id="PF00069">
    <property type="entry name" value="Pkinase"/>
    <property type="match status" value="1"/>
</dbReference>
<feature type="region of interest" description="Disordered" evidence="5">
    <location>
        <begin position="160"/>
        <end position="224"/>
    </location>
</feature>
<accession>A0A4Y7QG99</accession>
<evidence type="ECO:0000259" key="6">
    <source>
        <dbReference type="PROSITE" id="PS50011"/>
    </source>
</evidence>
<dbReference type="GO" id="GO:0007094">
    <property type="term" value="P:mitotic spindle assembly checkpoint signaling"/>
    <property type="evidence" value="ECO:0007669"/>
    <property type="project" value="InterPro"/>
</dbReference>
<dbReference type="PANTHER" id="PTHR14030">
    <property type="entry name" value="MITOTIC CHECKPOINT SERINE/THREONINE-PROTEIN KINASE BUB1"/>
    <property type="match status" value="1"/>
</dbReference>
<dbReference type="PROSITE" id="PS00108">
    <property type="entry name" value="PROTEIN_KINASE_ST"/>
    <property type="match status" value="1"/>
</dbReference>
<organism evidence="8 9">
    <name type="scientific">Rickenella mellea</name>
    <dbReference type="NCBI Taxonomy" id="50990"/>
    <lineage>
        <taxon>Eukaryota</taxon>
        <taxon>Fungi</taxon>
        <taxon>Dikarya</taxon>
        <taxon>Basidiomycota</taxon>
        <taxon>Agaricomycotina</taxon>
        <taxon>Agaricomycetes</taxon>
        <taxon>Hymenochaetales</taxon>
        <taxon>Rickenellaceae</taxon>
        <taxon>Rickenella</taxon>
    </lineage>
</organism>
<protein>
    <submittedName>
        <fullName evidence="8">Uncharacterized protein</fullName>
    </submittedName>
</protein>
<dbReference type="VEuPathDB" id="FungiDB:BD410DRAFT_837325"/>
<dbReference type="Gene3D" id="1.10.510.10">
    <property type="entry name" value="Transferase(Phosphotransferase) domain 1"/>
    <property type="match status" value="1"/>
</dbReference>
<dbReference type="SUPFAM" id="SSF56112">
    <property type="entry name" value="Protein kinase-like (PK-like)"/>
    <property type="match status" value="1"/>
</dbReference>
<sequence>MHYQQLALDREKFRKDIKAAVEDDDPLAAYERFVKWTADSYSPDHLEESGLVELLEETARTFRDDPIYKQDMRYLELWVQYANHVDKPELVYGYLLENDIGTVYSQLYSQYAAVLEMNGRLQEAQDVYIRGIGRPCRGVATLKKRFSEFKARVLSKSTLKRPSKSTKVSSLTETGRLRSNPLRNFDLDKTVKPASHQSVDTRDASPSSSDPYAYMSAPPAPGKRPEKLQFNLSLLFKDGQEYCIQEARAKSLGLLNKKWPPPELASKPVNFNGSKGTNKDTTNNGNMNLTMSMVGEQTVTINTKEALMDVFAKFNSPDKPEKFLNVAGSKRAPVKKVDPTKPPAVKPTPITKRTLEIEGENRQSITKTPTFKPFVDNSASQKENATPAPKFNVFVDENANIATPGVGTFKPFIDENARKTPTVTPGNRKALALKEVVTPSVAPMALSENGTENIDSDRDQASPVFERVFTPAGVKEKTKWAKEEEENDDSEEESGDVFHDSVQYVEPPPQPVKIKPFVDAPAPVFSRPPEQEKNQPAPTIQPVFTPFEPSSSRRPTHAFDPRQKNVFYNPETETIEDPGDEDDFDNSVAEPEAQEIESEYYEEEESRHERIGRKFGQFDVMTPITERTFEYTSTRAFGTPSSTGSLGDRAFFNQDAVDAADRLAEAERELLPSVVEEHIDIAESSLSSRNPLEQRSDSPAMDDLAEHTGTLSLADALAAASVFKPPNPCIPSDPQIMSALLSRISPDSKYHDLRTQTANRLSELQKFANKLSRRSSGNNTTSSRSLALSPEVFRLQLDGRCFEVLYKLGEGGFGAVFAAKDKGMGEKPVDEDEDEFDEDEDDANMIALKVVKPRNVWEYNILRRIHSTLPLHCRPSVVLPHALYAFKDESFLVLDLCRQGTLLDVVNKAAVAGVSQQGGCLDEVLVMFFAIELLKFVEGMHTAGFIHGDLKIDNCLVRLEEVPGGAAAWSSLYQASGEGGWKYKGIKMIDFGRTIDTRMFPTGQKFIADWPTDARDCFEMREDRSWTHQTDYYGLAGIIHCMLVGKYFEPSTVVPSTPSAGQQTRYKLAVALKRYWQVDLWSRLFDVLLNPGLVHPDGSLPISDELADLRMEMEKWLQNNCNRSTNSLKGLLKKVERHVLS</sequence>
<dbReference type="Gene3D" id="1.25.40.430">
    <property type="match status" value="1"/>
</dbReference>
<dbReference type="OrthoDB" id="248495at2759"/>
<dbReference type="CDD" id="cd13981">
    <property type="entry name" value="STKc_Bub1_BubR1"/>
    <property type="match status" value="1"/>
</dbReference>
<dbReference type="GO" id="GO:0005524">
    <property type="term" value="F:ATP binding"/>
    <property type="evidence" value="ECO:0007669"/>
    <property type="project" value="InterPro"/>
</dbReference>
<keyword evidence="2" id="KW-0158">Chromosome</keyword>
<keyword evidence="9" id="KW-1185">Reference proteome</keyword>
<evidence type="ECO:0000256" key="1">
    <source>
        <dbReference type="ARBA" id="ARBA00004629"/>
    </source>
</evidence>
<dbReference type="Gene3D" id="6.10.20.170">
    <property type="match status" value="1"/>
</dbReference>
<dbReference type="InterPro" id="IPR000719">
    <property type="entry name" value="Prot_kinase_dom"/>
</dbReference>
<reference evidence="8 9" key="1">
    <citation type="submission" date="2018-06" db="EMBL/GenBank/DDBJ databases">
        <title>A transcriptomic atlas of mushroom development highlights an independent origin of complex multicellularity.</title>
        <authorList>
            <consortium name="DOE Joint Genome Institute"/>
            <person name="Krizsan K."/>
            <person name="Almasi E."/>
            <person name="Merenyi Z."/>
            <person name="Sahu N."/>
            <person name="Viragh M."/>
            <person name="Koszo T."/>
            <person name="Mondo S."/>
            <person name="Kiss B."/>
            <person name="Balint B."/>
            <person name="Kues U."/>
            <person name="Barry K."/>
            <person name="Hegedus J.C."/>
            <person name="Henrissat B."/>
            <person name="Johnson J."/>
            <person name="Lipzen A."/>
            <person name="Ohm R."/>
            <person name="Nagy I."/>
            <person name="Pangilinan J."/>
            <person name="Yan J."/>
            <person name="Xiong Y."/>
            <person name="Grigoriev I.V."/>
            <person name="Hibbett D.S."/>
            <person name="Nagy L.G."/>
        </authorList>
    </citation>
    <scope>NUCLEOTIDE SEQUENCE [LARGE SCALE GENOMIC DNA]</scope>
    <source>
        <strain evidence="8 9">SZMC22713</strain>
    </source>
</reference>
<evidence type="ECO:0000259" key="7">
    <source>
        <dbReference type="PROSITE" id="PS51489"/>
    </source>
</evidence>
<feature type="compositionally biased region" description="Low complexity" evidence="5">
    <location>
        <begin position="272"/>
        <end position="286"/>
    </location>
</feature>
<dbReference type="EMBL" id="ML170163">
    <property type="protein sequence ID" value="TDL25879.1"/>
    <property type="molecule type" value="Genomic_DNA"/>
</dbReference>
<dbReference type="Proteomes" id="UP000294933">
    <property type="component" value="Unassembled WGS sequence"/>
</dbReference>
<dbReference type="Pfam" id="PF08311">
    <property type="entry name" value="Mad3_BUB1_I"/>
    <property type="match status" value="1"/>
</dbReference>
<dbReference type="GO" id="GO:0000776">
    <property type="term" value="C:kinetochore"/>
    <property type="evidence" value="ECO:0007669"/>
    <property type="project" value="UniProtKB-KW"/>
</dbReference>
<feature type="compositionally biased region" description="Acidic residues" evidence="5">
    <location>
        <begin position="573"/>
        <end position="585"/>
    </location>
</feature>
<feature type="compositionally biased region" description="Acidic residues" evidence="5">
    <location>
        <begin position="483"/>
        <end position="495"/>
    </location>
</feature>